<gene>
    <name evidence="3" type="primary">RFESD_0</name>
    <name evidence="3" type="ORF">N1851_011241</name>
</gene>
<feature type="domain" description="Soluble Rieske-type ferredoxin" evidence="2">
    <location>
        <begin position="14"/>
        <end position="123"/>
    </location>
</feature>
<evidence type="ECO:0000313" key="3">
    <source>
        <dbReference type="EMBL" id="KAK0148436.1"/>
    </source>
</evidence>
<dbReference type="Pfam" id="PF22543">
    <property type="entry name" value="Rieske_4"/>
    <property type="match status" value="1"/>
</dbReference>
<evidence type="ECO:0000256" key="1">
    <source>
        <dbReference type="SAM" id="MobiDB-lite"/>
    </source>
</evidence>
<dbReference type="Proteomes" id="UP001174136">
    <property type="component" value="Unassembled WGS sequence"/>
</dbReference>
<feature type="region of interest" description="Disordered" evidence="1">
    <location>
        <begin position="143"/>
        <end position="162"/>
    </location>
</feature>
<evidence type="ECO:0000259" key="2">
    <source>
        <dbReference type="Pfam" id="PF22543"/>
    </source>
</evidence>
<evidence type="ECO:0000313" key="4">
    <source>
        <dbReference type="Proteomes" id="UP001174136"/>
    </source>
</evidence>
<proteinExistence type="predicted"/>
<dbReference type="AlphaFoldDB" id="A0AA47MYI4"/>
<organism evidence="3 4">
    <name type="scientific">Merluccius polli</name>
    <name type="common">Benguela hake</name>
    <name type="synonym">Merluccius cadenati</name>
    <dbReference type="NCBI Taxonomy" id="89951"/>
    <lineage>
        <taxon>Eukaryota</taxon>
        <taxon>Metazoa</taxon>
        <taxon>Chordata</taxon>
        <taxon>Craniata</taxon>
        <taxon>Vertebrata</taxon>
        <taxon>Euteleostomi</taxon>
        <taxon>Actinopterygii</taxon>
        <taxon>Neopterygii</taxon>
        <taxon>Teleostei</taxon>
        <taxon>Neoteleostei</taxon>
        <taxon>Acanthomorphata</taxon>
        <taxon>Zeiogadaria</taxon>
        <taxon>Gadariae</taxon>
        <taxon>Gadiformes</taxon>
        <taxon>Gadoidei</taxon>
        <taxon>Merlucciidae</taxon>
        <taxon>Merluccius</taxon>
    </lineage>
</organism>
<comment type="caution">
    <text evidence="3">The sequence shown here is derived from an EMBL/GenBank/DDBJ whole genome shotgun (WGS) entry which is preliminary data.</text>
</comment>
<accession>A0AA47MYI4</accession>
<dbReference type="InterPro" id="IPR054716">
    <property type="entry name" value="Sol_Rieske_ferrdox_dom"/>
</dbReference>
<dbReference type="EMBL" id="JAOPHQ010002024">
    <property type="protein sequence ID" value="KAK0148436.1"/>
    <property type="molecule type" value="Genomic_DNA"/>
</dbReference>
<dbReference type="GO" id="GO:0051537">
    <property type="term" value="F:2 iron, 2 sulfur cluster binding"/>
    <property type="evidence" value="ECO:0007669"/>
    <property type="project" value="InterPro"/>
</dbReference>
<feature type="compositionally biased region" description="Basic and acidic residues" evidence="1">
    <location>
        <begin position="143"/>
        <end position="153"/>
    </location>
</feature>
<dbReference type="Gene3D" id="2.102.10.10">
    <property type="entry name" value="Rieske [2Fe-2S] iron-sulphur domain"/>
    <property type="match status" value="1"/>
</dbReference>
<name>A0AA47MYI4_MERPO</name>
<dbReference type="PANTHER" id="PTHR21496:SF18">
    <property type="entry name" value="RIESKE DOMAIN-CONTAINING PROTEIN"/>
    <property type="match status" value="1"/>
</dbReference>
<reference evidence="3" key="1">
    <citation type="journal article" date="2023" name="Front. Mar. Sci.">
        <title>A new Merluccius polli reference genome to investigate the effects of global change in West African waters.</title>
        <authorList>
            <person name="Mateo J.L."/>
            <person name="Blanco-Fernandez C."/>
            <person name="Garcia-Vazquez E."/>
            <person name="Machado-Schiaffino G."/>
        </authorList>
    </citation>
    <scope>NUCLEOTIDE SEQUENCE</scope>
    <source>
        <strain evidence="3">C29</strain>
        <tissue evidence="3">Fin</tissue>
    </source>
</reference>
<dbReference type="InterPro" id="IPR036922">
    <property type="entry name" value="Rieske_2Fe-2S_sf"/>
</dbReference>
<dbReference type="PANTHER" id="PTHR21496">
    <property type="entry name" value="FERREDOXIN-RELATED"/>
    <property type="match status" value="1"/>
</dbReference>
<sequence length="162" mass="18537">MEGKEDAKGKAHLVGTREELIEAKRSFRTIEGRDVFVLYHQGTFHAMDMHCYPSTLLQELGGKLCIICPNHHYKITLAEGEGLYKFTNHKEKPPVVSWRSKGPKQRVHTVTEVNKQIYVKLSEDPTYWESDFFQGEKGKVEREKVKATEEAKSSKASPKKTS</sequence>
<dbReference type="SUPFAM" id="SSF50022">
    <property type="entry name" value="ISP domain"/>
    <property type="match status" value="1"/>
</dbReference>
<protein>
    <submittedName>
        <fullName evidence="3">Rieske domain-containing protein</fullName>
    </submittedName>
</protein>
<keyword evidence="4" id="KW-1185">Reference proteome</keyword>